<proteinExistence type="predicted"/>
<feature type="region of interest" description="Disordered" evidence="1">
    <location>
        <begin position="79"/>
        <end position="106"/>
    </location>
</feature>
<keyword evidence="3" id="KW-1185">Reference proteome</keyword>
<organism evidence="2 3">
    <name type="scientific">Gigaspora margarita</name>
    <dbReference type="NCBI Taxonomy" id="4874"/>
    <lineage>
        <taxon>Eukaryota</taxon>
        <taxon>Fungi</taxon>
        <taxon>Fungi incertae sedis</taxon>
        <taxon>Mucoromycota</taxon>
        <taxon>Glomeromycotina</taxon>
        <taxon>Glomeromycetes</taxon>
        <taxon>Diversisporales</taxon>
        <taxon>Gigasporaceae</taxon>
        <taxon>Gigaspora</taxon>
    </lineage>
</organism>
<comment type="caution">
    <text evidence="2">The sequence shown here is derived from an EMBL/GenBank/DDBJ whole genome shotgun (WGS) entry which is preliminary data.</text>
</comment>
<accession>A0ABN7VPC4</accession>
<gene>
    <name evidence="2" type="ORF">GMARGA_LOCUS21168</name>
</gene>
<reference evidence="2 3" key="1">
    <citation type="submission" date="2021-06" db="EMBL/GenBank/DDBJ databases">
        <authorList>
            <person name="Kallberg Y."/>
            <person name="Tangrot J."/>
            <person name="Rosling A."/>
        </authorList>
    </citation>
    <scope>NUCLEOTIDE SEQUENCE [LARGE SCALE GENOMIC DNA]</scope>
    <source>
        <strain evidence="2 3">120-4 pot B 10/14</strain>
    </source>
</reference>
<evidence type="ECO:0000256" key="1">
    <source>
        <dbReference type="SAM" id="MobiDB-lite"/>
    </source>
</evidence>
<evidence type="ECO:0000313" key="2">
    <source>
        <dbReference type="EMBL" id="CAG8790589.1"/>
    </source>
</evidence>
<feature type="compositionally biased region" description="Basic and acidic residues" evidence="1">
    <location>
        <begin position="88"/>
        <end position="106"/>
    </location>
</feature>
<dbReference type="EMBL" id="CAJVQB010019271">
    <property type="protein sequence ID" value="CAG8790589.1"/>
    <property type="molecule type" value="Genomic_DNA"/>
</dbReference>
<sequence>GNNISKNSDKPTEHAAIMINIFKIDSNTKTYINTACQNTANMIIASIKANIDQNGATQSATIDKLNKCINQCFDKLQPNKTQQQPLSQHEKVLPLQHNHDLETTLP</sequence>
<protein>
    <submittedName>
        <fullName evidence="2">4414_t:CDS:1</fullName>
    </submittedName>
</protein>
<name>A0ABN7VPC4_GIGMA</name>
<feature type="non-terminal residue" evidence="2">
    <location>
        <position position="1"/>
    </location>
</feature>
<evidence type="ECO:0000313" key="3">
    <source>
        <dbReference type="Proteomes" id="UP000789901"/>
    </source>
</evidence>
<dbReference type="Proteomes" id="UP000789901">
    <property type="component" value="Unassembled WGS sequence"/>
</dbReference>